<evidence type="ECO:0000313" key="3">
    <source>
        <dbReference type="Proteomes" id="UP000887159"/>
    </source>
</evidence>
<feature type="compositionally biased region" description="Polar residues" evidence="1">
    <location>
        <begin position="34"/>
        <end position="44"/>
    </location>
</feature>
<keyword evidence="3" id="KW-1185">Reference proteome</keyword>
<dbReference type="EMBL" id="BMAU01021369">
    <property type="protein sequence ID" value="GFY24511.1"/>
    <property type="molecule type" value="Genomic_DNA"/>
</dbReference>
<accession>A0A8X7B9U5</accession>
<dbReference type="Proteomes" id="UP000887159">
    <property type="component" value="Unassembled WGS sequence"/>
</dbReference>
<organism evidence="2 3">
    <name type="scientific">Trichonephila clavipes</name>
    <name type="common">Golden silk orbweaver</name>
    <name type="synonym">Nephila clavipes</name>
    <dbReference type="NCBI Taxonomy" id="2585209"/>
    <lineage>
        <taxon>Eukaryota</taxon>
        <taxon>Metazoa</taxon>
        <taxon>Ecdysozoa</taxon>
        <taxon>Arthropoda</taxon>
        <taxon>Chelicerata</taxon>
        <taxon>Arachnida</taxon>
        <taxon>Araneae</taxon>
        <taxon>Araneomorphae</taxon>
        <taxon>Entelegynae</taxon>
        <taxon>Araneoidea</taxon>
        <taxon>Nephilidae</taxon>
        <taxon>Trichonephila</taxon>
    </lineage>
</organism>
<protein>
    <submittedName>
        <fullName evidence="2">Uncharacterized protein</fullName>
    </submittedName>
</protein>
<proteinExistence type="predicted"/>
<comment type="caution">
    <text evidence="2">The sequence shown here is derived from an EMBL/GenBank/DDBJ whole genome shotgun (WGS) entry which is preliminary data.</text>
</comment>
<evidence type="ECO:0000313" key="2">
    <source>
        <dbReference type="EMBL" id="GFY24511.1"/>
    </source>
</evidence>
<reference evidence="2" key="1">
    <citation type="submission" date="2020-08" db="EMBL/GenBank/DDBJ databases">
        <title>Multicomponent nature underlies the extraordinary mechanical properties of spider dragline silk.</title>
        <authorList>
            <person name="Kono N."/>
            <person name="Nakamura H."/>
            <person name="Mori M."/>
            <person name="Yoshida Y."/>
            <person name="Ohtoshi R."/>
            <person name="Malay A.D."/>
            <person name="Moran D.A.P."/>
            <person name="Tomita M."/>
            <person name="Numata K."/>
            <person name="Arakawa K."/>
        </authorList>
    </citation>
    <scope>NUCLEOTIDE SEQUENCE</scope>
</reference>
<feature type="region of interest" description="Disordered" evidence="1">
    <location>
        <begin position="72"/>
        <end position="94"/>
    </location>
</feature>
<sequence length="94" mass="10909">MHELEQDIEEPESVDPVQSEYRMTVGNRAEESNTRLLATMTRTTPELEPSRQQDDFELDRYNVHPLLLQVGHQNSNPLHDGHEFVTITTRPSRP</sequence>
<gene>
    <name evidence="2" type="ORF">TNCV_1015571</name>
</gene>
<evidence type="ECO:0000256" key="1">
    <source>
        <dbReference type="SAM" id="MobiDB-lite"/>
    </source>
</evidence>
<feature type="compositionally biased region" description="Acidic residues" evidence="1">
    <location>
        <begin position="1"/>
        <end position="13"/>
    </location>
</feature>
<dbReference type="AlphaFoldDB" id="A0A8X7B9U5"/>
<name>A0A8X7B9U5_TRICX</name>
<feature type="region of interest" description="Disordered" evidence="1">
    <location>
        <begin position="1"/>
        <end position="53"/>
    </location>
</feature>